<feature type="compositionally biased region" description="Acidic residues" evidence="16">
    <location>
        <begin position="405"/>
        <end position="417"/>
    </location>
</feature>
<dbReference type="GO" id="GO:0071555">
    <property type="term" value="P:cell wall organization"/>
    <property type="evidence" value="ECO:0007669"/>
    <property type="project" value="UniProtKB-KW"/>
</dbReference>
<keyword evidence="8" id="KW-0378">Hydrolase</keyword>
<evidence type="ECO:0000256" key="13">
    <source>
        <dbReference type="PIRSR" id="PIRSR618044-1"/>
    </source>
</evidence>
<dbReference type="SMART" id="SM00936">
    <property type="entry name" value="PBP5_C"/>
    <property type="match status" value="1"/>
</dbReference>
<name>A0A318SRV7_9RHOB</name>
<keyword evidence="6" id="KW-0645">Protease</keyword>
<feature type="active site" evidence="13">
    <location>
        <position position="117"/>
    </location>
</feature>
<evidence type="ECO:0000256" key="8">
    <source>
        <dbReference type="ARBA" id="ARBA00022801"/>
    </source>
</evidence>
<keyword evidence="10" id="KW-0573">Peptidoglycan synthesis</keyword>
<evidence type="ECO:0000256" key="6">
    <source>
        <dbReference type="ARBA" id="ARBA00022670"/>
    </source>
</evidence>
<dbReference type="GO" id="GO:0008360">
    <property type="term" value="P:regulation of cell shape"/>
    <property type="evidence" value="ECO:0007669"/>
    <property type="project" value="UniProtKB-KW"/>
</dbReference>
<comment type="pathway">
    <text evidence="2">Cell wall biogenesis; peptidoglycan biosynthesis.</text>
</comment>
<evidence type="ECO:0000313" key="19">
    <source>
        <dbReference type="EMBL" id="PYE80859.1"/>
    </source>
</evidence>
<dbReference type="Pfam" id="PF07943">
    <property type="entry name" value="PBP5_C"/>
    <property type="match status" value="1"/>
</dbReference>
<evidence type="ECO:0000256" key="17">
    <source>
        <dbReference type="SAM" id="SignalP"/>
    </source>
</evidence>
<proteinExistence type="inferred from homology"/>
<evidence type="ECO:0000256" key="10">
    <source>
        <dbReference type="ARBA" id="ARBA00022984"/>
    </source>
</evidence>
<dbReference type="InterPro" id="IPR037167">
    <property type="entry name" value="Peptidase_S11_C_sf"/>
</dbReference>
<feature type="signal peptide" evidence="17">
    <location>
        <begin position="1"/>
        <end position="23"/>
    </location>
</feature>
<dbReference type="PRINTS" id="PR00725">
    <property type="entry name" value="DADACBPTASE1"/>
</dbReference>
<evidence type="ECO:0000256" key="12">
    <source>
        <dbReference type="ARBA" id="ARBA00034000"/>
    </source>
</evidence>
<dbReference type="EMBL" id="QJTE01000010">
    <property type="protein sequence ID" value="PYE80859.1"/>
    <property type="molecule type" value="Genomic_DNA"/>
</dbReference>
<evidence type="ECO:0000256" key="9">
    <source>
        <dbReference type="ARBA" id="ARBA00022960"/>
    </source>
</evidence>
<evidence type="ECO:0000313" key="20">
    <source>
        <dbReference type="Proteomes" id="UP000248311"/>
    </source>
</evidence>
<evidence type="ECO:0000256" key="5">
    <source>
        <dbReference type="ARBA" id="ARBA00022645"/>
    </source>
</evidence>
<feature type="active site" description="Acyl-ester intermediate" evidence="13">
    <location>
        <position position="57"/>
    </location>
</feature>
<evidence type="ECO:0000256" key="15">
    <source>
        <dbReference type="RuleBase" id="RU004016"/>
    </source>
</evidence>
<dbReference type="Proteomes" id="UP000248311">
    <property type="component" value="Unassembled WGS sequence"/>
</dbReference>
<sequence length="417" mass="44380">MIKATLRLLTLLALLLPGLAASAQTFETPARAAWVFDQTTGTVLLSKNADTPLPPASMSKLMTLYMTFEAIADGRLSADQELPVSQHAASYGGSSMFLDTTDRVRVEDLLRGVIVLSGNDASAVLAEALSPDGTEAGFAEFMTERAHQMGMTNSHFENSNGWPAAGHVMSAHDLGVLADHIITDYPTFYPIFAEQEFPFDGRVPSNSQNRNPILGLGIGADGLKTGHTTDAGYGLVGSAKQGDRRIIFVLMGLDSTAARREEGERIVNWAFRQFAEREIGEAGTRIAEAEVWMGQQDTVGLALPEDTVLLLPVMSQEDLDAEVVYSGPVEAPIAAGDTLAELVVSRDGLPETRLPLVAETDVARGGFMPRVRVAAHVLIDRFGPEGASLPQLVPAAPEGAVQDDPAPEDAATDAEDA</sequence>
<evidence type="ECO:0000256" key="14">
    <source>
        <dbReference type="PIRSR" id="PIRSR618044-2"/>
    </source>
</evidence>
<dbReference type="UniPathway" id="UPA00219"/>
<dbReference type="SUPFAM" id="SSF56601">
    <property type="entry name" value="beta-lactamase/transpeptidase-like"/>
    <property type="match status" value="1"/>
</dbReference>
<keyword evidence="5 19" id="KW-0121">Carboxypeptidase</keyword>
<comment type="function">
    <text evidence="1">Removes C-terminal D-alanyl residues from sugar-peptide cell wall precursors.</text>
</comment>
<dbReference type="PANTHER" id="PTHR21581:SF6">
    <property type="entry name" value="TRAFFICKING PROTEIN PARTICLE COMPLEX SUBUNIT 12"/>
    <property type="match status" value="1"/>
</dbReference>
<evidence type="ECO:0000256" key="16">
    <source>
        <dbReference type="SAM" id="MobiDB-lite"/>
    </source>
</evidence>
<feature type="domain" description="Peptidase S11 D-Ala-D-Ala carboxypeptidase A C-terminal" evidence="18">
    <location>
        <begin position="274"/>
        <end position="364"/>
    </location>
</feature>
<evidence type="ECO:0000256" key="7">
    <source>
        <dbReference type="ARBA" id="ARBA00022729"/>
    </source>
</evidence>
<keyword evidence="9" id="KW-0133">Cell shape</keyword>
<evidence type="ECO:0000256" key="11">
    <source>
        <dbReference type="ARBA" id="ARBA00023316"/>
    </source>
</evidence>
<dbReference type="AlphaFoldDB" id="A0A318SRV7"/>
<comment type="similarity">
    <text evidence="3 15">Belongs to the peptidase S11 family.</text>
</comment>
<comment type="catalytic activity">
    <reaction evidence="12">
        <text>Preferential cleavage: (Ac)2-L-Lys-D-Ala-|-D-Ala. Also transpeptidation of peptidyl-alanyl moieties that are N-acyl substituents of D-alanine.</text>
        <dbReference type="EC" id="3.4.16.4"/>
    </reaction>
</comment>
<dbReference type="InterPro" id="IPR018044">
    <property type="entry name" value="Peptidase_S11"/>
</dbReference>
<feature type="region of interest" description="Disordered" evidence="16">
    <location>
        <begin position="388"/>
        <end position="417"/>
    </location>
</feature>
<evidence type="ECO:0000256" key="3">
    <source>
        <dbReference type="ARBA" id="ARBA00007164"/>
    </source>
</evidence>
<dbReference type="InterPro" id="IPR012338">
    <property type="entry name" value="Beta-lactam/transpept-like"/>
</dbReference>
<comment type="caution">
    <text evidence="19">The sequence shown here is derived from an EMBL/GenBank/DDBJ whole genome shotgun (WGS) entry which is preliminary data.</text>
</comment>
<dbReference type="SUPFAM" id="SSF69189">
    <property type="entry name" value="Penicillin-binding protein associated domain"/>
    <property type="match status" value="1"/>
</dbReference>
<keyword evidence="20" id="KW-1185">Reference proteome</keyword>
<reference evidence="19 20" key="1">
    <citation type="submission" date="2018-06" db="EMBL/GenBank/DDBJ databases">
        <title>Genomic Encyclopedia of Type Strains, Phase III (KMG-III): the genomes of soil and plant-associated and newly described type strains.</title>
        <authorList>
            <person name="Whitman W."/>
        </authorList>
    </citation>
    <scope>NUCLEOTIDE SEQUENCE [LARGE SCALE GENOMIC DNA]</scope>
    <source>
        <strain evidence="19 20">CECT 9025</strain>
    </source>
</reference>
<evidence type="ECO:0000256" key="4">
    <source>
        <dbReference type="ARBA" id="ARBA00012448"/>
    </source>
</evidence>
<dbReference type="RefSeq" id="WP_425450843.1">
    <property type="nucleotide sequence ID" value="NZ_QJTE01000010.1"/>
</dbReference>
<organism evidence="19 20">
    <name type="scientific">Pseudoroseicyclus aestuarii</name>
    <dbReference type="NCBI Taxonomy" id="1795041"/>
    <lineage>
        <taxon>Bacteria</taxon>
        <taxon>Pseudomonadati</taxon>
        <taxon>Pseudomonadota</taxon>
        <taxon>Alphaproteobacteria</taxon>
        <taxon>Rhodobacterales</taxon>
        <taxon>Paracoccaceae</taxon>
        <taxon>Pseudoroseicyclus</taxon>
    </lineage>
</organism>
<dbReference type="Pfam" id="PF00768">
    <property type="entry name" value="Peptidase_S11"/>
    <property type="match status" value="1"/>
</dbReference>
<feature type="binding site" evidence="14">
    <location>
        <position position="224"/>
    </location>
    <ligand>
        <name>substrate</name>
    </ligand>
</feature>
<feature type="active site" description="Proton acceptor" evidence="13">
    <location>
        <position position="60"/>
    </location>
</feature>
<keyword evidence="7 17" id="KW-0732">Signal</keyword>
<keyword evidence="11" id="KW-0961">Cell wall biogenesis/degradation</keyword>
<protein>
    <recommendedName>
        <fullName evidence="4">serine-type D-Ala-D-Ala carboxypeptidase</fullName>
        <ecNumber evidence="4">3.4.16.4</ecNumber>
    </recommendedName>
</protein>
<dbReference type="GO" id="GO:0009002">
    <property type="term" value="F:serine-type D-Ala-D-Ala carboxypeptidase activity"/>
    <property type="evidence" value="ECO:0007669"/>
    <property type="project" value="UniProtKB-EC"/>
</dbReference>
<evidence type="ECO:0000259" key="18">
    <source>
        <dbReference type="SMART" id="SM00936"/>
    </source>
</evidence>
<dbReference type="Gene3D" id="2.60.410.10">
    <property type="entry name" value="D-Ala-D-Ala carboxypeptidase, C-terminal domain"/>
    <property type="match status" value="1"/>
</dbReference>
<dbReference type="InterPro" id="IPR015956">
    <property type="entry name" value="Peniciliin-bd_prot_C_sf"/>
</dbReference>
<evidence type="ECO:0000256" key="2">
    <source>
        <dbReference type="ARBA" id="ARBA00004752"/>
    </source>
</evidence>
<gene>
    <name evidence="19" type="ORF">DFP88_11022</name>
</gene>
<dbReference type="EC" id="3.4.16.4" evidence="4"/>
<dbReference type="InterPro" id="IPR012907">
    <property type="entry name" value="Peptidase_S11_C"/>
</dbReference>
<accession>A0A318SRV7</accession>
<dbReference type="InterPro" id="IPR001967">
    <property type="entry name" value="Peptidase_S11_N"/>
</dbReference>
<evidence type="ECO:0000256" key="1">
    <source>
        <dbReference type="ARBA" id="ARBA00003217"/>
    </source>
</evidence>
<feature type="chain" id="PRO_5016459918" description="serine-type D-Ala-D-Ala carboxypeptidase" evidence="17">
    <location>
        <begin position="24"/>
        <end position="417"/>
    </location>
</feature>
<dbReference type="GO" id="GO:0006508">
    <property type="term" value="P:proteolysis"/>
    <property type="evidence" value="ECO:0007669"/>
    <property type="project" value="UniProtKB-KW"/>
</dbReference>
<dbReference type="PANTHER" id="PTHR21581">
    <property type="entry name" value="D-ALANYL-D-ALANINE CARBOXYPEPTIDASE"/>
    <property type="match status" value="1"/>
</dbReference>
<dbReference type="Gene3D" id="3.40.710.10">
    <property type="entry name" value="DD-peptidase/beta-lactamase superfamily"/>
    <property type="match status" value="1"/>
</dbReference>
<dbReference type="GO" id="GO:0009252">
    <property type="term" value="P:peptidoglycan biosynthetic process"/>
    <property type="evidence" value="ECO:0007669"/>
    <property type="project" value="UniProtKB-UniPathway"/>
</dbReference>